<keyword evidence="2" id="KW-0472">Membrane</keyword>
<evidence type="ECO:0000256" key="2">
    <source>
        <dbReference type="SAM" id="Phobius"/>
    </source>
</evidence>
<protein>
    <submittedName>
        <fullName evidence="3">Uncharacterized protein</fullName>
    </submittedName>
</protein>
<name>A0A9P8VFB1_9PEZI</name>
<accession>A0A9P8VFB1</accession>
<dbReference type="AlphaFoldDB" id="A0A9P8VFB1"/>
<sequence length="341" mass="37335">MFPFSNFTTMQRNGHRNGRGRASSPTLNMDGPLSLSLIPLSVVGLLIGLVLFLGQTDASPIQCQTDDQANILHDLFPNNATGNFNATIVVIPITLDLARKIIPSSYKILEAAYRSLLPDFPADSYPVIIQAGHDHDIRYMEYSIPDFSRVGFEFPFLDLLGDGFSSFKWAPEQMITASNPDAISGSREYGTVVYPSTFEPECNAYARDGDGTYFRAQSDLAHIALSYTASQSPSCGKGVIPIDFFKNVTNQPIFVNGSSCCDHTRIYDTPLSLGQHAPVRIQASIEAKLGPFGTPTKFDGVQGIQVMAPFIENNYVSCESLKGDRPAPPVPQIQMLRQRGL</sequence>
<keyword evidence="4" id="KW-1185">Reference proteome</keyword>
<comment type="caution">
    <text evidence="3">The sequence shown here is derived from an EMBL/GenBank/DDBJ whole genome shotgun (WGS) entry which is preliminary data.</text>
</comment>
<keyword evidence="2" id="KW-0812">Transmembrane</keyword>
<evidence type="ECO:0000256" key="1">
    <source>
        <dbReference type="SAM" id="MobiDB-lite"/>
    </source>
</evidence>
<reference evidence="3" key="1">
    <citation type="journal article" date="2021" name="Nat. Commun.">
        <title>Genetic determinants of endophytism in the Arabidopsis root mycobiome.</title>
        <authorList>
            <person name="Mesny F."/>
            <person name="Miyauchi S."/>
            <person name="Thiergart T."/>
            <person name="Pickel B."/>
            <person name="Atanasova L."/>
            <person name="Karlsson M."/>
            <person name="Huettel B."/>
            <person name="Barry K.W."/>
            <person name="Haridas S."/>
            <person name="Chen C."/>
            <person name="Bauer D."/>
            <person name="Andreopoulos W."/>
            <person name="Pangilinan J."/>
            <person name="LaButti K."/>
            <person name="Riley R."/>
            <person name="Lipzen A."/>
            <person name="Clum A."/>
            <person name="Drula E."/>
            <person name="Henrissat B."/>
            <person name="Kohler A."/>
            <person name="Grigoriev I.V."/>
            <person name="Martin F.M."/>
            <person name="Hacquard S."/>
        </authorList>
    </citation>
    <scope>NUCLEOTIDE SEQUENCE</scope>
    <source>
        <strain evidence="3">MPI-SDFR-AT-0117</strain>
    </source>
</reference>
<keyword evidence="2" id="KW-1133">Transmembrane helix</keyword>
<evidence type="ECO:0000313" key="3">
    <source>
        <dbReference type="EMBL" id="KAH6691412.1"/>
    </source>
</evidence>
<feature type="transmembrane region" description="Helical" evidence="2">
    <location>
        <begin position="33"/>
        <end position="54"/>
    </location>
</feature>
<dbReference type="EMBL" id="JAGSXJ010000005">
    <property type="protein sequence ID" value="KAH6691412.1"/>
    <property type="molecule type" value="Genomic_DNA"/>
</dbReference>
<evidence type="ECO:0000313" key="4">
    <source>
        <dbReference type="Proteomes" id="UP000770015"/>
    </source>
</evidence>
<feature type="region of interest" description="Disordered" evidence="1">
    <location>
        <begin position="1"/>
        <end position="25"/>
    </location>
</feature>
<dbReference type="OrthoDB" id="265717at2759"/>
<dbReference type="Proteomes" id="UP000770015">
    <property type="component" value="Unassembled WGS sequence"/>
</dbReference>
<feature type="compositionally biased region" description="Polar residues" evidence="1">
    <location>
        <begin position="1"/>
        <end position="12"/>
    </location>
</feature>
<organism evidence="3 4">
    <name type="scientific">Plectosphaerella plurivora</name>
    <dbReference type="NCBI Taxonomy" id="936078"/>
    <lineage>
        <taxon>Eukaryota</taxon>
        <taxon>Fungi</taxon>
        <taxon>Dikarya</taxon>
        <taxon>Ascomycota</taxon>
        <taxon>Pezizomycotina</taxon>
        <taxon>Sordariomycetes</taxon>
        <taxon>Hypocreomycetidae</taxon>
        <taxon>Glomerellales</taxon>
        <taxon>Plectosphaerellaceae</taxon>
        <taxon>Plectosphaerella</taxon>
    </lineage>
</organism>
<proteinExistence type="predicted"/>
<gene>
    <name evidence="3" type="ORF">F5X68DRAFT_252378</name>
</gene>